<feature type="compositionally biased region" description="Polar residues" evidence="1">
    <location>
        <begin position="115"/>
        <end position="125"/>
    </location>
</feature>
<evidence type="ECO:0000313" key="2">
    <source>
        <dbReference type="EMBL" id="KAG8377271.1"/>
    </source>
</evidence>
<name>A0AAV6X377_9LAMI</name>
<proteinExistence type="predicted"/>
<feature type="compositionally biased region" description="Basic residues" evidence="1">
    <location>
        <begin position="11"/>
        <end position="27"/>
    </location>
</feature>
<feature type="compositionally biased region" description="Basic and acidic residues" evidence="1">
    <location>
        <begin position="1"/>
        <end position="10"/>
    </location>
</feature>
<dbReference type="SUPFAM" id="SSF50249">
    <property type="entry name" value="Nucleic acid-binding proteins"/>
    <property type="match status" value="1"/>
</dbReference>
<dbReference type="PANTHER" id="PTHR15838:SF3">
    <property type="entry name" value="PROTEIN PIGMENT DEFECTIVE 338, CHLOROPLASTIC"/>
    <property type="match status" value="1"/>
</dbReference>
<dbReference type="PANTHER" id="PTHR15838">
    <property type="entry name" value="NUCLEOLAR PROTEIN OF 40 KDA"/>
    <property type="match status" value="1"/>
</dbReference>
<accession>A0AAV6X377</accession>
<evidence type="ECO:0000313" key="3">
    <source>
        <dbReference type="Proteomes" id="UP000826271"/>
    </source>
</evidence>
<sequence>MRQRHTERQRTDKKKRQSSKGLQRRRPQPGQAEMPILIHSKSLFINQSLLPFSNPSKPHSKSCKSLCFSFKLPKFRWAHVPLCSRNGFFEELSDTLSSKRPENVESEELELHNKPSPNQVNNGSVTEKEEIEQRKPDKDEVLEPFYKFFRPFEEESDSQGNVNQVSIGEEREKLCVEYYEPKPGDLVVGVVVSGNENKLDVNVGADLLGTMLTKEVLPLYDKEMDYLLCDLEKDAEEFLVRGKVGIVRHDEAMSGKPMVGKPVVEPGTVLFAEILGRTLGGRPLLSTRRLFRRIAWHRVRQIKQLNEPIEVRITEWNTGGLLTRIEGLRAFLPKAELMNRVNTFTELKENVCSITISRIFRSFAAPFLASEY</sequence>
<protein>
    <recommendedName>
        <fullName evidence="4">Ribosomal protein S1</fullName>
    </recommendedName>
</protein>
<dbReference type="AlphaFoldDB" id="A0AAV6X377"/>
<feature type="region of interest" description="Disordered" evidence="1">
    <location>
        <begin position="1"/>
        <end position="33"/>
    </location>
</feature>
<evidence type="ECO:0000256" key="1">
    <source>
        <dbReference type="SAM" id="MobiDB-lite"/>
    </source>
</evidence>
<feature type="region of interest" description="Disordered" evidence="1">
    <location>
        <begin position="94"/>
        <end position="136"/>
    </location>
</feature>
<gene>
    <name evidence="2" type="ORF">BUALT_Bualt08G0010900</name>
</gene>
<reference evidence="2" key="1">
    <citation type="submission" date="2019-10" db="EMBL/GenBank/DDBJ databases">
        <authorList>
            <person name="Zhang R."/>
            <person name="Pan Y."/>
            <person name="Wang J."/>
            <person name="Ma R."/>
            <person name="Yu S."/>
        </authorList>
    </citation>
    <scope>NUCLEOTIDE SEQUENCE</scope>
    <source>
        <strain evidence="2">LA-IB0</strain>
        <tissue evidence="2">Leaf</tissue>
    </source>
</reference>
<feature type="compositionally biased region" description="Basic and acidic residues" evidence="1">
    <location>
        <begin position="126"/>
        <end position="136"/>
    </location>
</feature>
<feature type="compositionally biased region" description="Basic and acidic residues" evidence="1">
    <location>
        <begin position="97"/>
        <end position="113"/>
    </location>
</feature>
<evidence type="ECO:0008006" key="4">
    <source>
        <dbReference type="Google" id="ProtNLM"/>
    </source>
</evidence>
<dbReference type="EMBL" id="WHWC01000008">
    <property type="protein sequence ID" value="KAG8377271.1"/>
    <property type="molecule type" value="Genomic_DNA"/>
</dbReference>
<comment type="caution">
    <text evidence="2">The sequence shown here is derived from an EMBL/GenBank/DDBJ whole genome shotgun (WGS) entry which is preliminary data.</text>
</comment>
<dbReference type="GO" id="GO:0003723">
    <property type="term" value="F:RNA binding"/>
    <property type="evidence" value="ECO:0007669"/>
    <property type="project" value="TreeGrafter"/>
</dbReference>
<keyword evidence="3" id="KW-1185">Reference proteome</keyword>
<dbReference type="GO" id="GO:0043489">
    <property type="term" value="P:RNA stabilization"/>
    <property type="evidence" value="ECO:0007669"/>
    <property type="project" value="TreeGrafter"/>
</dbReference>
<dbReference type="Proteomes" id="UP000826271">
    <property type="component" value="Unassembled WGS sequence"/>
</dbReference>
<organism evidence="2 3">
    <name type="scientific">Buddleja alternifolia</name>
    <dbReference type="NCBI Taxonomy" id="168488"/>
    <lineage>
        <taxon>Eukaryota</taxon>
        <taxon>Viridiplantae</taxon>
        <taxon>Streptophyta</taxon>
        <taxon>Embryophyta</taxon>
        <taxon>Tracheophyta</taxon>
        <taxon>Spermatophyta</taxon>
        <taxon>Magnoliopsida</taxon>
        <taxon>eudicotyledons</taxon>
        <taxon>Gunneridae</taxon>
        <taxon>Pentapetalae</taxon>
        <taxon>asterids</taxon>
        <taxon>lamiids</taxon>
        <taxon>Lamiales</taxon>
        <taxon>Scrophulariaceae</taxon>
        <taxon>Buddlejeae</taxon>
        <taxon>Buddleja</taxon>
    </lineage>
</organism>
<dbReference type="InterPro" id="IPR012340">
    <property type="entry name" value="NA-bd_OB-fold"/>
</dbReference>